<dbReference type="EMBL" id="FCOX02000097">
    <property type="protein sequence ID" value="SAL05995.1"/>
    <property type="molecule type" value="Genomic_DNA"/>
</dbReference>
<keyword evidence="3" id="KW-1185">Reference proteome</keyword>
<name>A0A158EGK5_9BURK</name>
<organism evidence="2 3">
    <name type="scientific">Caballeronia calidae</name>
    <dbReference type="NCBI Taxonomy" id="1777139"/>
    <lineage>
        <taxon>Bacteria</taxon>
        <taxon>Pseudomonadati</taxon>
        <taxon>Pseudomonadota</taxon>
        <taxon>Betaproteobacteria</taxon>
        <taxon>Burkholderiales</taxon>
        <taxon>Burkholderiaceae</taxon>
        <taxon>Caballeronia</taxon>
    </lineage>
</organism>
<comment type="caution">
    <text evidence="2">The sequence shown here is derived from an EMBL/GenBank/DDBJ whole genome shotgun (WGS) entry which is preliminary data.</text>
</comment>
<feature type="region of interest" description="Disordered" evidence="1">
    <location>
        <begin position="245"/>
        <end position="284"/>
    </location>
</feature>
<protein>
    <recommendedName>
        <fullName evidence="4">RecT family protein</fullName>
    </recommendedName>
</protein>
<evidence type="ECO:0000313" key="2">
    <source>
        <dbReference type="EMBL" id="SAL05995.1"/>
    </source>
</evidence>
<feature type="region of interest" description="Disordered" evidence="1">
    <location>
        <begin position="186"/>
        <end position="210"/>
    </location>
</feature>
<gene>
    <name evidence="2" type="ORF">AWB78_07818</name>
</gene>
<reference evidence="2" key="1">
    <citation type="submission" date="2016-01" db="EMBL/GenBank/DDBJ databases">
        <authorList>
            <person name="Peeters C."/>
        </authorList>
    </citation>
    <scope>NUCLEOTIDE SEQUENCE</scope>
    <source>
        <strain evidence="2">LMG 29321</strain>
    </source>
</reference>
<proteinExistence type="predicted"/>
<evidence type="ECO:0000256" key="1">
    <source>
        <dbReference type="SAM" id="MobiDB-lite"/>
    </source>
</evidence>
<feature type="compositionally biased region" description="Basic and acidic residues" evidence="1">
    <location>
        <begin position="259"/>
        <end position="276"/>
    </location>
</feature>
<dbReference type="Proteomes" id="UP000071859">
    <property type="component" value="Unassembled WGS sequence"/>
</dbReference>
<evidence type="ECO:0008006" key="4">
    <source>
        <dbReference type="Google" id="ProtNLM"/>
    </source>
</evidence>
<feature type="compositionally biased region" description="Basic and acidic residues" evidence="1">
    <location>
        <begin position="194"/>
        <end position="210"/>
    </location>
</feature>
<sequence length="348" mass="38224">MTNDVITREDDAPNLAPQNYDELMDFARMVANSGLAPKDYQGSPEKCAVAMQWGNELGLKPMQSLQNIAVVGNRPTLWGDAVLALVTSSPSCVDVIEYFVDEDTEDMVAVCTAKRIGKEDKTRTFSLADAQTAGLIGKDVWQKYPKRMLQMRARGFALRDQFPDVLRGIPITELVREAIDMGRVEEVDPATGDVKTDEAPKRTPTAERVKSKLRRVTLATVIKAIDEATSGPALKAAVELAKKLTEPKEQEQASAHYKAKLERERAKNPKQEETRPDTPPTDNGFTVTFAEVASSMEAAERRKDTDALAAAADLIAQVDKKEQQAELRVMFEAAMNRLQGGDAEEAAA</sequence>
<dbReference type="OrthoDB" id="8909920at2"/>
<accession>A0A158EGK5</accession>
<evidence type="ECO:0000313" key="3">
    <source>
        <dbReference type="Proteomes" id="UP000071859"/>
    </source>
</evidence>
<dbReference type="RefSeq" id="WP_062611926.1">
    <property type="nucleotide sequence ID" value="NZ_FCOX02000097.1"/>
</dbReference>
<dbReference type="AlphaFoldDB" id="A0A158EGK5"/>